<dbReference type="AlphaFoldDB" id="A0A2B7WFV3"/>
<evidence type="ECO:0008006" key="5">
    <source>
        <dbReference type="Google" id="ProtNLM"/>
    </source>
</evidence>
<feature type="compositionally biased region" description="Gly residues" evidence="1">
    <location>
        <begin position="335"/>
        <end position="358"/>
    </location>
</feature>
<keyword evidence="2" id="KW-0732">Signal</keyword>
<sequence>MQYKGILLALVLSSGLLDVVVGEDIRARQFGGGVGGFGGFGGFGGGQGGQGQGQNNGQNNQGNNGQNNGQGNQDDQDNGGNNGNLALDPDNVQDASQDDGTAEAEEGQAASLTDDANFINFCSGKTLTNGLQQDGGSCNGIVMGDIPARTNMVSCIILNPQSGDDLEENTDFTIDIQVDNLVAGSFTNPDVTYYSAPQQLVNGNVEGHSHVTIQSLGDINTQTPPDPDNFVFFKGINDAGDGQGGLSADVEGGLPAGAYRLCTMNSASNHQPVIMPVAQRGAQDDCIRFTVGQGNGGNNQNDQDNQDDQNNQDDNGQDNQNNGQDNNGQNNGQGQNQGGQGQGGQGGGFGGGGFGGFGRNRNRFGRTRGRRPFTKRSFIA</sequence>
<dbReference type="PANTHER" id="PTHR34587:SF2">
    <property type="entry name" value="G-PROTEIN COUPLED RECEPTORS FAMILY 1 PROFILE DOMAIN-CONTAINING PROTEIN"/>
    <property type="match status" value="1"/>
</dbReference>
<feature type="chain" id="PRO_5012180011" description="Ribosomal protein s17" evidence="2">
    <location>
        <begin position="23"/>
        <end position="380"/>
    </location>
</feature>
<feature type="compositionally biased region" description="Basic residues" evidence="1">
    <location>
        <begin position="360"/>
        <end position="374"/>
    </location>
</feature>
<dbReference type="EMBL" id="PDNB01000332">
    <property type="protein sequence ID" value="PGG95556.1"/>
    <property type="molecule type" value="Genomic_DNA"/>
</dbReference>
<feature type="compositionally biased region" description="Gly residues" evidence="1">
    <location>
        <begin position="43"/>
        <end position="54"/>
    </location>
</feature>
<evidence type="ECO:0000313" key="4">
    <source>
        <dbReference type="Proteomes" id="UP000223968"/>
    </source>
</evidence>
<keyword evidence="4" id="KW-1185">Reference proteome</keyword>
<evidence type="ECO:0000256" key="1">
    <source>
        <dbReference type="SAM" id="MobiDB-lite"/>
    </source>
</evidence>
<feature type="compositionally biased region" description="Low complexity" evidence="1">
    <location>
        <begin position="312"/>
        <end position="334"/>
    </location>
</feature>
<comment type="caution">
    <text evidence="3">The sequence shown here is derived from an EMBL/GenBank/DDBJ whole genome shotgun (WGS) entry which is preliminary data.</text>
</comment>
<accession>A0A2B7WFV3</accession>
<feature type="region of interest" description="Disordered" evidence="1">
    <location>
        <begin position="288"/>
        <end position="380"/>
    </location>
</feature>
<feature type="compositionally biased region" description="Low complexity" evidence="1">
    <location>
        <begin position="55"/>
        <end position="73"/>
    </location>
</feature>
<dbReference type="InterPro" id="IPR053216">
    <property type="entry name" value="Appressorial_penetr-assoc"/>
</dbReference>
<protein>
    <recommendedName>
        <fullName evidence="5">Ribosomal protein s17</fullName>
    </recommendedName>
</protein>
<name>A0A2B7WFV3_9EURO</name>
<gene>
    <name evidence="3" type="ORF">AJ79_09987</name>
</gene>
<dbReference type="Proteomes" id="UP000223968">
    <property type="component" value="Unassembled WGS sequence"/>
</dbReference>
<evidence type="ECO:0000256" key="2">
    <source>
        <dbReference type="SAM" id="SignalP"/>
    </source>
</evidence>
<organism evidence="3 4">
    <name type="scientific">Helicocarpus griseus UAMH5409</name>
    <dbReference type="NCBI Taxonomy" id="1447875"/>
    <lineage>
        <taxon>Eukaryota</taxon>
        <taxon>Fungi</taxon>
        <taxon>Dikarya</taxon>
        <taxon>Ascomycota</taxon>
        <taxon>Pezizomycotina</taxon>
        <taxon>Eurotiomycetes</taxon>
        <taxon>Eurotiomycetidae</taxon>
        <taxon>Onygenales</taxon>
        <taxon>Ajellomycetaceae</taxon>
        <taxon>Helicocarpus</taxon>
    </lineage>
</organism>
<dbReference type="PANTHER" id="PTHR34587">
    <property type="entry name" value="VWFA DOMAIN-CONTAINING PROTEIN"/>
    <property type="match status" value="1"/>
</dbReference>
<feature type="region of interest" description="Disordered" evidence="1">
    <location>
        <begin position="43"/>
        <end position="110"/>
    </location>
</feature>
<feature type="compositionally biased region" description="Acidic residues" evidence="1">
    <location>
        <begin position="96"/>
        <end position="106"/>
    </location>
</feature>
<feature type="signal peptide" evidence="2">
    <location>
        <begin position="1"/>
        <end position="22"/>
    </location>
</feature>
<reference evidence="3 4" key="1">
    <citation type="submission" date="2017-10" db="EMBL/GenBank/DDBJ databases">
        <title>Comparative genomics in systemic dimorphic fungi from Ajellomycetaceae.</title>
        <authorList>
            <person name="Munoz J.F."/>
            <person name="Mcewen J.G."/>
            <person name="Clay O.K."/>
            <person name="Cuomo C.A."/>
        </authorList>
    </citation>
    <scope>NUCLEOTIDE SEQUENCE [LARGE SCALE GENOMIC DNA]</scope>
    <source>
        <strain evidence="3 4">UAMH5409</strain>
    </source>
</reference>
<proteinExistence type="predicted"/>
<dbReference type="STRING" id="1447875.A0A2B7WFV3"/>
<dbReference type="OrthoDB" id="2336871at2759"/>
<evidence type="ECO:0000313" key="3">
    <source>
        <dbReference type="EMBL" id="PGG95556.1"/>
    </source>
</evidence>